<reference evidence="2 3" key="1">
    <citation type="submission" date="2024-01" db="EMBL/GenBank/DDBJ databases">
        <title>The genomes of 5 underutilized Papilionoideae crops provide insights into root nodulation and disease resistance.</title>
        <authorList>
            <person name="Yuan L."/>
        </authorList>
    </citation>
    <scope>NUCLEOTIDE SEQUENCE [LARGE SCALE GENOMIC DNA]</scope>
    <source>
        <strain evidence="2">LY-2023</strain>
        <tissue evidence="2">Leaf</tissue>
    </source>
</reference>
<protein>
    <submittedName>
        <fullName evidence="2">Uncharacterized protein</fullName>
    </submittedName>
</protein>
<feature type="region of interest" description="Disordered" evidence="1">
    <location>
        <begin position="43"/>
        <end position="82"/>
    </location>
</feature>
<evidence type="ECO:0000313" key="2">
    <source>
        <dbReference type="EMBL" id="KAK7280081.1"/>
    </source>
</evidence>
<accession>A0AAN9FS08</accession>
<keyword evidence="3" id="KW-1185">Reference proteome</keyword>
<evidence type="ECO:0000256" key="1">
    <source>
        <dbReference type="SAM" id="MobiDB-lite"/>
    </source>
</evidence>
<dbReference type="AlphaFoldDB" id="A0AAN9FS08"/>
<organism evidence="2 3">
    <name type="scientific">Clitoria ternatea</name>
    <name type="common">Butterfly pea</name>
    <dbReference type="NCBI Taxonomy" id="43366"/>
    <lineage>
        <taxon>Eukaryota</taxon>
        <taxon>Viridiplantae</taxon>
        <taxon>Streptophyta</taxon>
        <taxon>Embryophyta</taxon>
        <taxon>Tracheophyta</taxon>
        <taxon>Spermatophyta</taxon>
        <taxon>Magnoliopsida</taxon>
        <taxon>eudicotyledons</taxon>
        <taxon>Gunneridae</taxon>
        <taxon>Pentapetalae</taxon>
        <taxon>rosids</taxon>
        <taxon>fabids</taxon>
        <taxon>Fabales</taxon>
        <taxon>Fabaceae</taxon>
        <taxon>Papilionoideae</taxon>
        <taxon>50 kb inversion clade</taxon>
        <taxon>NPAAA clade</taxon>
        <taxon>indigoferoid/millettioid clade</taxon>
        <taxon>Phaseoleae</taxon>
        <taxon>Clitoria</taxon>
    </lineage>
</organism>
<dbReference type="EMBL" id="JAYKXN010000006">
    <property type="protein sequence ID" value="KAK7280081.1"/>
    <property type="molecule type" value="Genomic_DNA"/>
</dbReference>
<comment type="caution">
    <text evidence="2">The sequence shown here is derived from an EMBL/GenBank/DDBJ whole genome shotgun (WGS) entry which is preliminary data.</text>
</comment>
<dbReference type="Proteomes" id="UP001359559">
    <property type="component" value="Unassembled WGS sequence"/>
</dbReference>
<proteinExistence type="predicted"/>
<sequence>MFQKSTNVYAVSESKATKMKGSQLLDPTHHTFAAVKVVALEEKKSLRSDHPNSKRIGDPRNSSHVVVQGARSAAAHSGDDGDRRLVRRGVALCVRHQRNVQNQRFGSCVSILRWKENKSGSVG</sequence>
<feature type="compositionally biased region" description="Basic and acidic residues" evidence="1">
    <location>
        <begin position="43"/>
        <end position="58"/>
    </location>
</feature>
<gene>
    <name evidence="2" type="ORF">RJT34_25143</name>
</gene>
<evidence type="ECO:0000313" key="3">
    <source>
        <dbReference type="Proteomes" id="UP001359559"/>
    </source>
</evidence>
<name>A0AAN9FS08_CLITE</name>